<feature type="transmembrane region" description="Helical" evidence="1">
    <location>
        <begin position="37"/>
        <end position="57"/>
    </location>
</feature>
<name>A0A3G2LB75_9FLAO</name>
<keyword evidence="1" id="KW-0472">Membrane</keyword>
<evidence type="ECO:0000313" key="3">
    <source>
        <dbReference type="Proteomes" id="UP000276309"/>
    </source>
</evidence>
<organism evidence="2 3">
    <name type="scientific">Euzebyella marina</name>
    <dbReference type="NCBI Taxonomy" id="1761453"/>
    <lineage>
        <taxon>Bacteria</taxon>
        <taxon>Pseudomonadati</taxon>
        <taxon>Bacteroidota</taxon>
        <taxon>Flavobacteriia</taxon>
        <taxon>Flavobacteriales</taxon>
        <taxon>Flavobacteriaceae</taxon>
        <taxon>Euzebyella</taxon>
    </lineage>
</organism>
<keyword evidence="1" id="KW-1133">Transmembrane helix</keyword>
<dbReference type="Proteomes" id="UP000276309">
    <property type="component" value="Chromosome"/>
</dbReference>
<evidence type="ECO:0000256" key="1">
    <source>
        <dbReference type="SAM" id="Phobius"/>
    </source>
</evidence>
<evidence type="ECO:0000313" key="2">
    <source>
        <dbReference type="EMBL" id="AYN69505.1"/>
    </source>
</evidence>
<keyword evidence="1" id="KW-0812">Transmembrane</keyword>
<protein>
    <submittedName>
        <fullName evidence="2">Uncharacterized protein</fullName>
    </submittedName>
</protein>
<proteinExistence type="predicted"/>
<gene>
    <name evidence="2" type="ORF">D1013_20045</name>
</gene>
<dbReference type="AlphaFoldDB" id="A0A3G2LB75"/>
<accession>A0A3G2LB75</accession>
<dbReference type="KEGG" id="emar:D1013_20045"/>
<sequence length="61" mass="7326">MTKKMHFIDKKLHFIVYVNLFLTNFKVSKSITSMDKYVITLGLYLILMISFKIYYLVNVKE</sequence>
<dbReference type="EMBL" id="CP032050">
    <property type="protein sequence ID" value="AYN69505.1"/>
    <property type="molecule type" value="Genomic_DNA"/>
</dbReference>
<keyword evidence="3" id="KW-1185">Reference proteome</keyword>
<reference evidence="2 3" key="1">
    <citation type="submission" date="2018-08" db="EMBL/GenBank/DDBJ databases">
        <title>The reduced genetic potential of extracellular carbohydrate catabolism in Euzebyella marina RN62, a Flavobacteriia bacterium isolated from the hadal water.</title>
        <authorList>
            <person name="Xue C."/>
        </authorList>
    </citation>
    <scope>NUCLEOTIDE SEQUENCE [LARGE SCALE GENOMIC DNA]</scope>
    <source>
        <strain evidence="2 3">RN62</strain>
    </source>
</reference>